<evidence type="ECO:0000256" key="1">
    <source>
        <dbReference type="SAM" id="MobiDB-lite"/>
    </source>
</evidence>
<feature type="region of interest" description="Disordered" evidence="1">
    <location>
        <begin position="1"/>
        <end position="72"/>
    </location>
</feature>
<dbReference type="AlphaFoldDB" id="A0A9Q1GXF1"/>
<evidence type="ECO:0000259" key="2">
    <source>
        <dbReference type="Pfam" id="PF00462"/>
    </source>
</evidence>
<evidence type="ECO:0000313" key="4">
    <source>
        <dbReference type="Proteomes" id="UP001152320"/>
    </source>
</evidence>
<dbReference type="OrthoDB" id="423313at2759"/>
<dbReference type="Pfam" id="PF23733">
    <property type="entry name" value="GRXCR1-2_C"/>
    <property type="match status" value="1"/>
</dbReference>
<dbReference type="GO" id="GO:0007605">
    <property type="term" value="P:sensory perception of sound"/>
    <property type="evidence" value="ECO:0007669"/>
    <property type="project" value="InterPro"/>
</dbReference>
<gene>
    <name evidence="3" type="ORF">HOLleu_30873</name>
</gene>
<dbReference type="PANTHER" id="PTHR46990:SF1">
    <property type="entry name" value="GLUTAREDOXIN DOMAIN-CONTAINING CYSTEINE-RICH PROTEIN 1"/>
    <property type="match status" value="1"/>
</dbReference>
<keyword evidence="4" id="KW-1185">Reference proteome</keyword>
<dbReference type="Pfam" id="PF00462">
    <property type="entry name" value="Glutaredoxin"/>
    <property type="match status" value="1"/>
</dbReference>
<dbReference type="CDD" id="cd03031">
    <property type="entry name" value="GRX_GRX_like"/>
    <property type="match status" value="1"/>
</dbReference>
<dbReference type="PROSITE" id="PS51354">
    <property type="entry name" value="GLUTAREDOXIN_2"/>
    <property type="match status" value="1"/>
</dbReference>
<dbReference type="SUPFAM" id="SSF52833">
    <property type="entry name" value="Thioredoxin-like"/>
    <property type="match status" value="1"/>
</dbReference>
<sequence length="333" mass="37204">MATSSYVNNSGQRKGPTSGLNIIVEGDVDEGIELDSPSSTSSAQSFSSSGMFTNGDVPKDTTSQYSHVMPRSSPKFVDENRALRFVGRRGLAIGDGEDIRSSKGTSQYSHVMPKSPPKFVDENRTLRFVGRRGLAIGDGEDIKSSKGTVRGVKNRVRAGIANFEFQPLHEGSQQMFEEDVGKIVIYTTSMRIVRQTFEDCQLARKIFQNHRVRYEEKDLFMNSDYQEELIARLGEGHPVTLPIVFVDGELIGDVERLEKLNESGELRKILERFEKYTPTSNCDVCGGFRFIPCKKCSGSKKSNTRNDFTDQFHSLKCTSCDENGLMKCPDCNQ</sequence>
<dbReference type="EMBL" id="JAIZAY010000015">
    <property type="protein sequence ID" value="KAJ8028587.1"/>
    <property type="molecule type" value="Genomic_DNA"/>
</dbReference>
<feature type="compositionally biased region" description="Polar residues" evidence="1">
    <location>
        <begin position="1"/>
        <end position="12"/>
    </location>
</feature>
<dbReference type="Proteomes" id="UP001152320">
    <property type="component" value="Chromosome 15"/>
</dbReference>
<comment type="caution">
    <text evidence="3">The sequence shown here is derived from an EMBL/GenBank/DDBJ whole genome shotgun (WGS) entry which is preliminary data.</text>
</comment>
<dbReference type="Gene3D" id="3.40.30.10">
    <property type="entry name" value="Glutaredoxin"/>
    <property type="match status" value="1"/>
</dbReference>
<feature type="compositionally biased region" description="Low complexity" evidence="1">
    <location>
        <begin position="36"/>
        <end position="49"/>
    </location>
</feature>
<protein>
    <recommendedName>
        <fullName evidence="2">Glutaredoxin domain-containing protein</fullName>
    </recommendedName>
</protein>
<dbReference type="PANTHER" id="PTHR46990">
    <property type="entry name" value="GLUTAREDOXIN DOMAIN-CONTAINING CYSTEINE-RICH PROTEIN 1"/>
    <property type="match status" value="1"/>
</dbReference>
<dbReference type="InterPro" id="IPR002109">
    <property type="entry name" value="Glutaredoxin"/>
</dbReference>
<evidence type="ECO:0000313" key="3">
    <source>
        <dbReference type="EMBL" id="KAJ8028587.1"/>
    </source>
</evidence>
<dbReference type="InterPro" id="IPR042797">
    <property type="entry name" value="GRXCR1"/>
</dbReference>
<feature type="region of interest" description="Disordered" evidence="1">
    <location>
        <begin position="96"/>
        <end position="116"/>
    </location>
</feature>
<reference evidence="3" key="1">
    <citation type="submission" date="2021-10" db="EMBL/GenBank/DDBJ databases">
        <title>Tropical sea cucumber genome reveals ecological adaptation and Cuvierian tubules defense mechanism.</title>
        <authorList>
            <person name="Chen T."/>
        </authorList>
    </citation>
    <scope>NUCLEOTIDE SEQUENCE</scope>
    <source>
        <strain evidence="3">Nanhai2018</strain>
        <tissue evidence="3">Muscle</tissue>
    </source>
</reference>
<name>A0A9Q1GXF1_HOLLE</name>
<dbReference type="InterPro" id="IPR036249">
    <property type="entry name" value="Thioredoxin-like_sf"/>
</dbReference>
<feature type="domain" description="Glutaredoxin" evidence="2">
    <location>
        <begin position="183"/>
        <end position="251"/>
    </location>
</feature>
<organism evidence="3 4">
    <name type="scientific">Holothuria leucospilota</name>
    <name type="common">Black long sea cucumber</name>
    <name type="synonym">Mertensiothuria leucospilota</name>
    <dbReference type="NCBI Taxonomy" id="206669"/>
    <lineage>
        <taxon>Eukaryota</taxon>
        <taxon>Metazoa</taxon>
        <taxon>Echinodermata</taxon>
        <taxon>Eleutherozoa</taxon>
        <taxon>Echinozoa</taxon>
        <taxon>Holothuroidea</taxon>
        <taxon>Aspidochirotacea</taxon>
        <taxon>Aspidochirotida</taxon>
        <taxon>Holothuriidae</taxon>
        <taxon>Holothuria</taxon>
    </lineage>
</organism>
<proteinExistence type="predicted"/>
<accession>A0A9Q1GXF1</accession>